<accession>A0A0P1F213</accession>
<evidence type="ECO:0000256" key="1">
    <source>
        <dbReference type="PIRSR" id="PIRSR038925-1"/>
    </source>
</evidence>
<dbReference type="Proteomes" id="UP000051298">
    <property type="component" value="Unassembled WGS sequence"/>
</dbReference>
<dbReference type="Pfam" id="PF02661">
    <property type="entry name" value="Fic"/>
    <property type="match status" value="1"/>
</dbReference>
<protein>
    <submittedName>
        <fullName evidence="5">Adenosine monophosphate-protein transferase SoFic</fullName>
        <ecNumber evidence="5">2.7.7.-</ecNumber>
    </submittedName>
</protein>
<dbReference type="InterPro" id="IPR040198">
    <property type="entry name" value="Fido_containing"/>
</dbReference>
<evidence type="ECO:0000259" key="4">
    <source>
        <dbReference type="PROSITE" id="PS51459"/>
    </source>
</evidence>
<evidence type="ECO:0000256" key="3">
    <source>
        <dbReference type="PIRSR" id="PIRSR640198-2"/>
    </source>
</evidence>
<reference evidence="5 6" key="1">
    <citation type="submission" date="2015-09" db="EMBL/GenBank/DDBJ databases">
        <authorList>
            <consortium name="Swine Surveillance"/>
        </authorList>
    </citation>
    <scope>NUCLEOTIDE SEQUENCE [LARGE SCALE GENOMIC DNA]</scope>
    <source>
        <strain evidence="5 6">CECT 5294</strain>
    </source>
</reference>
<feature type="binding site" evidence="1">
    <location>
        <position position="252"/>
    </location>
    <ligand>
        <name>ATP</name>
        <dbReference type="ChEBI" id="CHEBI:30616"/>
    </ligand>
</feature>
<dbReference type="GO" id="GO:0016779">
    <property type="term" value="F:nucleotidyltransferase activity"/>
    <property type="evidence" value="ECO:0007669"/>
    <property type="project" value="UniProtKB-KW"/>
</dbReference>
<dbReference type="EMBL" id="CYRX01000032">
    <property type="protein sequence ID" value="CUH61512.1"/>
    <property type="molecule type" value="Genomic_DNA"/>
</dbReference>
<name>A0A0P1F213_9RHOB</name>
<feature type="binding site" evidence="1">
    <location>
        <begin position="215"/>
        <end position="221"/>
    </location>
    <ligand>
        <name>ATP</name>
        <dbReference type="ChEBI" id="CHEBI:30616"/>
    </ligand>
</feature>
<feature type="domain" description="Fido" evidence="4">
    <location>
        <begin position="126"/>
        <end position="274"/>
    </location>
</feature>
<keyword evidence="5" id="KW-0548">Nucleotidyltransferase</keyword>
<proteinExistence type="predicted"/>
<dbReference type="Pfam" id="PF13784">
    <property type="entry name" value="Fic_N"/>
    <property type="match status" value="1"/>
</dbReference>
<evidence type="ECO:0000256" key="2">
    <source>
        <dbReference type="PIRSR" id="PIRSR640198-1"/>
    </source>
</evidence>
<keyword evidence="1" id="KW-0067">ATP-binding</keyword>
<dbReference type="Gene3D" id="1.10.3290.10">
    <property type="entry name" value="Fido-like domain"/>
    <property type="match status" value="1"/>
</dbReference>
<evidence type="ECO:0000313" key="5">
    <source>
        <dbReference type="EMBL" id="CUH61512.1"/>
    </source>
</evidence>
<feature type="binding site" evidence="1">
    <location>
        <position position="72"/>
    </location>
    <ligand>
        <name>ATP</name>
        <dbReference type="ChEBI" id="CHEBI:30616"/>
    </ligand>
</feature>
<dbReference type="AlphaFoldDB" id="A0A0P1F213"/>
<dbReference type="EC" id="2.7.7.-" evidence="5"/>
<dbReference type="InterPro" id="IPR003812">
    <property type="entry name" value="Fido"/>
</dbReference>
<dbReference type="PANTHER" id="PTHR13504">
    <property type="entry name" value="FIDO DOMAIN-CONTAINING PROTEIN DDB_G0283145"/>
    <property type="match status" value="1"/>
</dbReference>
<dbReference type="SUPFAM" id="SSF140931">
    <property type="entry name" value="Fic-like"/>
    <property type="match status" value="1"/>
</dbReference>
<dbReference type="InterPro" id="IPR026287">
    <property type="entry name" value="SoFic-like"/>
</dbReference>
<sequence>MVTKTYDLADAVRYHEGAFPPKSLDYERLLGPLEEAAASLARYDAKISGMVNGELFLAPLRRQDAVTSSRMEGTISTIEDLYRLEAEEDSGSTDLYRDARHDDIETYLYSRALRSAQDALAEGMPLGEHLIRSAHQQLLSAGRGATKRPGSYKIEQNYIGDERRGKIYYVPIAPEQLEPAMTALVQFINTSATRPLIRTALAHVEFEALHPFEDGNGRIGRMLITLMLWRLDVLSQPNFFVSGYFETHKDEYIERMRAVSAEKDWTGWVIFFLQAMHKQATVNIQTADAIFSLHSEMRERFREVLNSQFHDQALDFVFASPVFRNDRFVERSGIPATSARLLSRRLVEAGLLRTLQPAAGRRAALYAFDPLLDLLRV</sequence>
<dbReference type="InterPro" id="IPR036597">
    <property type="entry name" value="Fido-like_dom_sf"/>
</dbReference>
<dbReference type="PIRSF" id="PIRSF038925">
    <property type="entry name" value="AMP-prot_trans"/>
    <property type="match status" value="1"/>
</dbReference>
<feature type="active site" evidence="2">
    <location>
        <position position="210"/>
    </location>
</feature>
<organism evidence="5 6">
    <name type="scientific">Thalassobacter stenotrophicus</name>
    <dbReference type="NCBI Taxonomy" id="266809"/>
    <lineage>
        <taxon>Bacteria</taxon>
        <taxon>Pseudomonadati</taxon>
        <taxon>Pseudomonadota</taxon>
        <taxon>Alphaproteobacteria</taxon>
        <taxon>Rhodobacterales</taxon>
        <taxon>Roseobacteraceae</taxon>
        <taxon>Thalassobacter</taxon>
    </lineage>
</organism>
<dbReference type="PANTHER" id="PTHR13504:SF38">
    <property type="entry name" value="FIDO DOMAIN-CONTAINING PROTEIN"/>
    <property type="match status" value="1"/>
</dbReference>
<keyword evidence="5" id="KW-0808">Transferase</keyword>
<dbReference type="PROSITE" id="PS51459">
    <property type="entry name" value="FIDO"/>
    <property type="match status" value="1"/>
</dbReference>
<keyword evidence="1" id="KW-0547">Nucleotide-binding</keyword>
<feature type="binding site" evidence="3">
    <location>
        <begin position="214"/>
        <end position="221"/>
    </location>
    <ligand>
        <name>ATP</name>
        <dbReference type="ChEBI" id="CHEBI:30616"/>
    </ligand>
</feature>
<evidence type="ECO:0000313" key="6">
    <source>
        <dbReference type="Proteomes" id="UP000051298"/>
    </source>
</evidence>
<dbReference type="InterPro" id="IPR025758">
    <property type="entry name" value="Fic/DOC_N"/>
</dbReference>
<feature type="binding site" evidence="1">
    <location>
        <position position="210"/>
    </location>
    <ligand>
        <name>ATP</name>
        <dbReference type="ChEBI" id="CHEBI:30616"/>
    </ligand>
</feature>
<dbReference type="GO" id="GO:0005524">
    <property type="term" value="F:ATP binding"/>
    <property type="evidence" value="ECO:0007669"/>
    <property type="project" value="UniProtKB-KW"/>
</dbReference>
<gene>
    <name evidence="5" type="ORF">THS5294_02823</name>
</gene>